<dbReference type="AlphaFoldDB" id="A0A4Y7TQ87"/>
<dbReference type="InterPro" id="IPR024253">
    <property type="entry name" value="Phosducin_thioredoxin-like_dom"/>
</dbReference>
<gene>
    <name evidence="4" type="ORF">FA13DRAFT_1903694</name>
</gene>
<evidence type="ECO:0000256" key="2">
    <source>
        <dbReference type="SAM" id="MobiDB-lite"/>
    </source>
</evidence>
<feature type="compositionally biased region" description="Polar residues" evidence="2">
    <location>
        <begin position="262"/>
        <end position="273"/>
    </location>
</feature>
<dbReference type="PANTHER" id="PTHR45809">
    <property type="entry name" value="VIRAL IAP-ASSOCIATED FACTOR HOMOLOG"/>
    <property type="match status" value="1"/>
</dbReference>
<dbReference type="OrthoDB" id="45518at2759"/>
<dbReference type="GO" id="GO:0005737">
    <property type="term" value="C:cytoplasm"/>
    <property type="evidence" value="ECO:0007669"/>
    <property type="project" value="TreeGrafter"/>
</dbReference>
<dbReference type="STRING" id="71717.A0A4Y7TQ87"/>
<comment type="similarity">
    <text evidence="1">Belongs to the phosducin family.</text>
</comment>
<dbReference type="InterPro" id="IPR051498">
    <property type="entry name" value="Phosducin-like_chap/apop_reg"/>
</dbReference>
<organism evidence="4 5">
    <name type="scientific">Coprinellus micaceus</name>
    <name type="common">Glistening ink-cap mushroom</name>
    <name type="synonym">Coprinus micaceus</name>
    <dbReference type="NCBI Taxonomy" id="71717"/>
    <lineage>
        <taxon>Eukaryota</taxon>
        <taxon>Fungi</taxon>
        <taxon>Dikarya</taxon>
        <taxon>Basidiomycota</taxon>
        <taxon>Agaricomycotina</taxon>
        <taxon>Agaricomycetes</taxon>
        <taxon>Agaricomycetidae</taxon>
        <taxon>Agaricales</taxon>
        <taxon>Agaricineae</taxon>
        <taxon>Psathyrellaceae</taxon>
        <taxon>Coprinellus</taxon>
    </lineage>
</organism>
<feature type="region of interest" description="Disordered" evidence="2">
    <location>
        <begin position="1"/>
        <end position="46"/>
    </location>
</feature>
<dbReference type="SUPFAM" id="SSF52833">
    <property type="entry name" value="Thioredoxin-like"/>
    <property type="match status" value="1"/>
</dbReference>
<feature type="region of interest" description="Disordered" evidence="2">
    <location>
        <begin position="239"/>
        <end position="273"/>
    </location>
</feature>
<name>A0A4Y7TQ87_COPMI</name>
<protein>
    <submittedName>
        <fullName evidence="4">Thioredoxin-like protein</fullName>
    </submittedName>
</protein>
<evidence type="ECO:0000313" key="4">
    <source>
        <dbReference type="EMBL" id="TEB36316.1"/>
    </source>
</evidence>
<dbReference type="InterPro" id="IPR036249">
    <property type="entry name" value="Thioredoxin-like_sf"/>
</dbReference>
<evidence type="ECO:0000259" key="3">
    <source>
        <dbReference type="Pfam" id="PF02114"/>
    </source>
</evidence>
<dbReference type="EMBL" id="QPFP01000006">
    <property type="protein sequence ID" value="TEB36316.1"/>
    <property type="molecule type" value="Genomic_DNA"/>
</dbReference>
<dbReference type="PANTHER" id="PTHR45809:SF3">
    <property type="entry name" value="VIRAL IAP-ASSOCIATED FACTOR HOMOLOG"/>
    <property type="match status" value="1"/>
</dbReference>
<evidence type="ECO:0000313" key="5">
    <source>
        <dbReference type="Proteomes" id="UP000298030"/>
    </source>
</evidence>
<feature type="domain" description="Phosducin" evidence="3">
    <location>
        <begin position="47"/>
        <end position="179"/>
    </location>
</feature>
<reference evidence="4 5" key="1">
    <citation type="journal article" date="2019" name="Nat. Ecol. Evol.">
        <title>Megaphylogeny resolves global patterns of mushroom evolution.</title>
        <authorList>
            <person name="Varga T."/>
            <person name="Krizsan K."/>
            <person name="Foldi C."/>
            <person name="Dima B."/>
            <person name="Sanchez-Garcia M."/>
            <person name="Sanchez-Ramirez S."/>
            <person name="Szollosi G.J."/>
            <person name="Szarkandi J.G."/>
            <person name="Papp V."/>
            <person name="Albert L."/>
            <person name="Andreopoulos W."/>
            <person name="Angelini C."/>
            <person name="Antonin V."/>
            <person name="Barry K.W."/>
            <person name="Bougher N.L."/>
            <person name="Buchanan P."/>
            <person name="Buyck B."/>
            <person name="Bense V."/>
            <person name="Catcheside P."/>
            <person name="Chovatia M."/>
            <person name="Cooper J."/>
            <person name="Damon W."/>
            <person name="Desjardin D."/>
            <person name="Finy P."/>
            <person name="Geml J."/>
            <person name="Haridas S."/>
            <person name="Hughes K."/>
            <person name="Justo A."/>
            <person name="Karasinski D."/>
            <person name="Kautmanova I."/>
            <person name="Kiss B."/>
            <person name="Kocsube S."/>
            <person name="Kotiranta H."/>
            <person name="LaButti K.M."/>
            <person name="Lechner B.E."/>
            <person name="Liimatainen K."/>
            <person name="Lipzen A."/>
            <person name="Lukacs Z."/>
            <person name="Mihaltcheva S."/>
            <person name="Morgado L.N."/>
            <person name="Niskanen T."/>
            <person name="Noordeloos M.E."/>
            <person name="Ohm R.A."/>
            <person name="Ortiz-Santana B."/>
            <person name="Ovrebo C."/>
            <person name="Racz N."/>
            <person name="Riley R."/>
            <person name="Savchenko A."/>
            <person name="Shiryaev A."/>
            <person name="Soop K."/>
            <person name="Spirin V."/>
            <person name="Szebenyi C."/>
            <person name="Tomsovsky M."/>
            <person name="Tulloss R.E."/>
            <person name="Uehling J."/>
            <person name="Grigoriev I.V."/>
            <person name="Vagvolgyi C."/>
            <person name="Papp T."/>
            <person name="Martin F.M."/>
            <person name="Miettinen O."/>
            <person name="Hibbett D.S."/>
            <person name="Nagy L.G."/>
        </authorList>
    </citation>
    <scope>NUCLEOTIDE SEQUENCE [LARGE SCALE GENOMIC DNA]</scope>
    <source>
        <strain evidence="4 5">FP101781</strain>
    </source>
</reference>
<evidence type="ECO:0000256" key="1">
    <source>
        <dbReference type="ARBA" id="ARBA00009686"/>
    </source>
</evidence>
<accession>A0A4Y7TQ87</accession>
<dbReference type="Gene3D" id="3.40.30.10">
    <property type="entry name" value="Glutaredoxin"/>
    <property type="match status" value="1"/>
</dbReference>
<proteinExistence type="inferred from homology"/>
<dbReference type="Pfam" id="PF02114">
    <property type="entry name" value="Phosducin"/>
    <property type="match status" value="1"/>
</dbReference>
<comment type="caution">
    <text evidence="4">The sequence shown here is derived from an EMBL/GenBank/DDBJ whole genome shotgun (WGS) entry which is preliminary data.</text>
</comment>
<dbReference type="Proteomes" id="UP000298030">
    <property type="component" value="Unassembled WGS sequence"/>
</dbReference>
<sequence length="273" mass="31192">MSINPNEDTEFNDALRKHGIIPALPEKERTPSPPPSPTFDDIINSSTLAELQRMRDDVKDDEQERAVETQRRKRLEQLRHEDQAARFGRVYPIGREDYTREVTDASKTDAEDDDNERGTGVVCFLYKDGLPRSDRAFKHLRTLAAKYPRTKFVSIVGDKCIPDLPDARVPMIIVYRKGDIRQQIAAWGADRERAPEGQTYQLVYWMPAFSTHRFAELEAILLMTGALDVSESSLLAHAEKQEREENLSDDDLEDLGRRTTILPPSQNLQLQGQ</sequence>
<keyword evidence="5" id="KW-1185">Reference proteome</keyword>
<dbReference type="GO" id="GO:0006457">
    <property type="term" value="P:protein folding"/>
    <property type="evidence" value="ECO:0007669"/>
    <property type="project" value="TreeGrafter"/>
</dbReference>